<dbReference type="SUPFAM" id="SSF48371">
    <property type="entry name" value="ARM repeat"/>
    <property type="match status" value="1"/>
</dbReference>
<dbReference type="Proteomes" id="UP000886865">
    <property type="component" value="Unassembled WGS sequence"/>
</dbReference>
<dbReference type="InterPro" id="IPR011989">
    <property type="entry name" value="ARM-like"/>
</dbReference>
<reference evidence="1" key="1">
    <citation type="submission" date="2020-10" db="EMBL/GenBank/DDBJ databases">
        <authorList>
            <person name="Gilroy R."/>
        </authorList>
    </citation>
    <scope>NUCLEOTIDE SEQUENCE</scope>
    <source>
        <strain evidence="1">CHK152-2871</strain>
    </source>
</reference>
<reference evidence="1" key="2">
    <citation type="journal article" date="2021" name="PeerJ">
        <title>Extensive microbial diversity within the chicken gut microbiome revealed by metagenomics and culture.</title>
        <authorList>
            <person name="Gilroy R."/>
            <person name="Ravi A."/>
            <person name="Getino M."/>
            <person name="Pursley I."/>
            <person name="Horton D.L."/>
            <person name="Alikhan N.F."/>
            <person name="Baker D."/>
            <person name="Gharbi K."/>
            <person name="Hall N."/>
            <person name="Watson M."/>
            <person name="Adriaenssens E.M."/>
            <person name="Foster-Nyarko E."/>
            <person name="Jarju S."/>
            <person name="Secka A."/>
            <person name="Antonio M."/>
            <person name="Oren A."/>
            <person name="Chaudhuri R.R."/>
            <person name="La Ragione R."/>
            <person name="Hildebrand F."/>
            <person name="Pallen M.J."/>
        </authorList>
    </citation>
    <scope>NUCLEOTIDE SEQUENCE</scope>
    <source>
        <strain evidence="1">CHK152-2871</strain>
    </source>
</reference>
<comment type="caution">
    <text evidence="1">The sequence shown here is derived from an EMBL/GenBank/DDBJ whole genome shotgun (WGS) entry which is preliminary data.</text>
</comment>
<evidence type="ECO:0000313" key="2">
    <source>
        <dbReference type="Proteomes" id="UP000886865"/>
    </source>
</evidence>
<dbReference type="AlphaFoldDB" id="A0A9D1JXP7"/>
<accession>A0A9D1JXP7</accession>
<proteinExistence type="predicted"/>
<sequence length="375" mass="40954">MIQPQYFQQAYPQTPSAVSINIYEPKSYASAPNQIPYGYTNELYSMPQNSLWAAQPQGYAQSPVYYPQQGQVQYQPAQVINQQPPIYFPQQGQAPYQPQQVLTPAPAAQVQTEPVAQQEMPQSAIEEQTQAEAAKPAQETQMPAVEKPDEAMKIDTNALVADLKSTDPKAQYEAITSIANFTVASPDLALQVATDPIKQALADVIKSDTSKLPDLATEKANIEAKKQKGEKLTPEEEATLAKNSPKLEAERNKAFAMFSLAMVQKVSRDNVEQYAKSQAEQGKEAPVQLGLNQLIGYNEIVNAIKNESNSELRTAAIQALQYMARPEESAEVEGILTPITNDADSTVSSFAKDAIAKLGQQDTTEATQQDASKVA</sequence>
<organism evidence="1 2">
    <name type="scientific">Candidatus Galligastranaerophilus intestinavium</name>
    <dbReference type="NCBI Taxonomy" id="2840836"/>
    <lineage>
        <taxon>Bacteria</taxon>
        <taxon>Candidatus Galligastranaerophilus</taxon>
    </lineage>
</organism>
<name>A0A9D1JXP7_9BACT</name>
<dbReference type="InterPro" id="IPR016024">
    <property type="entry name" value="ARM-type_fold"/>
</dbReference>
<dbReference type="EMBL" id="DVJQ01000042">
    <property type="protein sequence ID" value="HIS74345.1"/>
    <property type="molecule type" value="Genomic_DNA"/>
</dbReference>
<dbReference type="Gene3D" id="1.25.10.10">
    <property type="entry name" value="Leucine-rich Repeat Variant"/>
    <property type="match status" value="1"/>
</dbReference>
<evidence type="ECO:0000313" key="1">
    <source>
        <dbReference type="EMBL" id="HIS74345.1"/>
    </source>
</evidence>
<gene>
    <name evidence="1" type="ORF">IAA86_04925</name>
</gene>
<protein>
    <submittedName>
        <fullName evidence="1">Uncharacterized protein</fullName>
    </submittedName>
</protein>